<reference evidence="3 4" key="1">
    <citation type="submission" date="2019-02" db="EMBL/GenBank/DDBJ databases">
        <title>Deep-cultivation of Planctomycetes and their phenomic and genomic characterization uncovers novel biology.</title>
        <authorList>
            <person name="Wiegand S."/>
            <person name="Jogler M."/>
            <person name="Boedeker C."/>
            <person name="Pinto D."/>
            <person name="Vollmers J."/>
            <person name="Rivas-Marin E."/>
            <person name="Kohn T."/>
            <person name="Peeters S.H."/>
            <person name="Heuer A."/>
            <person name="Rast P."/>
            <person name="Oberbeckmann S."/>
            <person name="Bunk B."/>
            <person name="Jeske O."/>
            <person name="Meyerdierks A."/>
            <person name="Storesund J.E."/>
            <person name="Kallscheuer N."/>
            <person name="Luecker S."/>
            <person name="Lage O.M."/>
            <person name="Pohl T."/>
            <person name="Merkel B.J."/>
            <person name="Hornburger P."/>
            <person name="Mueller R.-W."/>
            <person name="Bruemmer F."/>
            <person name="Labrenz M."/>
            <person name="Spormann A.M."/>
            <person name="Op den Camp H."/>
            <person name="Overmann J."/>
            <person name="Amann R."/>
            <person name="Jetten M.S.M."/>
            <person name="Mascher T."/>
            <person name="Medema M.H."/>
            <person name="Devos D.P."/>
            <person name="Kaster A.-K."/>
            <person name="Ovreas L."/>
            <person name="Rohde M."/>
            <person name="Galperin M.Y."/>
            <person name="Jogler C."/>
        </authorList>
    </citation>
    <scope>NUCLEOTIDE SEQUENCE [LARGE SCALE GENOMIC DNA]</scope>
    <source>
        <strain evidence="3 4">HG66A1</strain>
    </source>
</reference>
<accession>A0A517PJN7</accession>
<evidence type="ECO:0000256" key="1">
    <source>
        <dbReference type="SAM" id="MobiDB-lite"/>
    </source>
</evidence>
<evidence type="ECO:0000313" key="3">
    <source>
        <dbReference type="EMBL" id="QDT19592.1"/>
    </source>
</evidence>
<dbReference type="AlphaFoldDB" id="A0A517PJN7"/>
<keyword evidence="2" id="KW-0472">Membrane</keyword>
<dbReference type="EMBL" id="CP036266">
    <property type="protein sequence ID" value="QDT19592.1"/>
    <property type="molecule type" value="Genomic_DNA"/>
</dbReference>
<keyword evidence="2" id="KW-1133">Transmembrane helix</keyword>
<feature type="transmembrane region" description="Helical" evidence="2">
    <location>
        <begin position="21"/>
        <end position="39"/>
    </location>
</feature>
<dbReference type="OrthoDB" id="278295at2"/>
<keyword evidence="2" id="KW-0812">Transmembrane</keyword>
<proteinExistence type="predicted"/>
<protein>
    <submittedName>
        <fullName evidence="3">Uncharacterized protein</fullName>
    </submittedName>
</protein>
<gene>
    <name evidence="3" type="ORF">HG66A1_13580</name>
</gene>
<evidence type="ECO:0000256" key="2">
    <source>
        <dbReference type="SAM" id="Phobius"/>
    </source>
</evidence>
<evidence type="ECO:0000313" key="4">
    <source>
        <dbReference type="Proteomes" id="UP000320421"/>
    </source>
</evidence>
<dbReference type="RefSeq" id="WP_145181403.1">
    <property type="nucleotide sequence ID" value="NZ_CP036266.1"/>
</dbReference>
<keyword evidence="4" id="KW-1185">Reference proteome</keyword>
<name>A0A517PJN7_9PLAN</name>
<sequence>MSRCIKQFWNDEGGFVLSAELVIILTVAVLAMIVGLTYVQSAVITEFNDIGNALSSLNQTYAYSGFQSWSYFGKYKAFYAGSAYGTSPRGAAMLGYNGAACNYGNQTYGGSYSQDIPLQQETVEQPCEICRPDEVIEEPAVDCPHCQPGEPMLAPEPEPKVVAPPKN</sequence>
<dbReference type="Proteomes" id="UP000320421">
    <property type="component" value="Chromosome"/>
</dbReference>
<feature type="region of interest" description="Disordered" evidence="1">
    <location>
        <begin position="147"/>
        <end position="167"/>
    </location>
</feature>
<organism evidence="3 4">
    <name type="scientific">Gimesia chilikensis</name>
    <dbReference type="NCBI Taxonomy" id="2605989"/>
    <lineage>
        <taxon>Bacteria</taxon>
        <taxon>Pseudomonadati</taxon>
        <taxon>Planctomycetota</taxon>
        <taxon>Planctomycetia</taxon>
        <taxon>Planctomycetales</taxon>
        <taxon>Planctomycetaceae</taxon>
        <taxon>Gimesia</taxon>
    </lineage>
</organism>